<evidence type="ECO:0000313" key="2">
    <source>
        <dbReference type="Proteomes" id="UP000287651"/>
    </source>
</evidence>
<reference evidence="1 2" key="1">
    <citation type="journal article" date="2014" name="Agronomy (Basel)">
        <title>A Draft Genome Sequence for Ensete ventricosum, the Drought-Tolerant Tree Against Hunger.</title>
        <authorList>
            <person name="Harrison J."/>
            <person name="Moore K.A."/>
            <person name="Paszkiewicz K."/>
            <person name="Jones T."/>
            <person name="Grant M."/>
            <person name="Ambacheew D."/>
            <person name="Muzemil S."/>
            <person name="Studholme D.J."/>
        </authorList>
    </citation>
    <scope>NUCLEOTIDE SEQUENCE [LARGE SCALE GENOMIC DNA]</scope>
</reference>
<protein>
    <submittedName>
        <fullName evidence="1">Uncharacterized protein</fullName>
    </submittedName>
</protein>
<comment type="caution">
    <text evidence="1">The sequence shown here is derived from an EMBL/GenBank/DDBJ whole genome shotgun (WGS) entry which is preliminary data.</text>
</comment>
<dbReference type="EMBL" id="AMZH03012852">
    <property type="protein sequence ID" value="RRT50289.1"/>
    <property type="molecule type" value="Genomic_DNA"/>
</dbReference>
<name>A0A426YEV0_ENSVE</name>
<evidence type="ECO:0000313" key="1">
    <source>
        <dbReference type="EMBL" id="RRT50289.1"/>
    </source>
</evidence>
<accession>A0A426YEV0</accession>
<gene>
    <name evidence="1" type="ORF">B296_00020085</name>
</gene>
<dbReference type="AlphaFoldDB" id="A0A426YEV0"/>
<sequence>MLPRLGSRGRINLGWEGTSRVAVEGEAWLWPVSSMANPSFSSDEAPTKMVERCEHYGFFENSAKRSLCSSATETSGSRRGPRSGKLRWALRLLGLGRATTRLTTRGLRRWFDRRQTEGDYFCRTEPLSMLNERSIGDCGFTVEESTDDGPIDALIPY</sequence>
<organism evidence="1 2">
    <name type="scientific">Ensete ventricosum</name>
    <name type="common">Abyssinian banana</name>
    <name type="synonym">Musa ensete</name>
    <dbReference type="NCBI Taxonomy" id="4639"/>
    <lineage>
        <taxon>Eukaryota</taxon>
        <taxon>Viridiplantae</taxon>
        <taxon>Streptophyta</taxon>
        <taxon>Embryophyta</taxon>
        <taxon>Tracheophyta</taxon>
        <taxon>Spermatophyta</taxon>
        <taxon>Magnoliopsida</taxon>
        <taxon>Liliopsida</taxon>
        <taxon>Zingiberales</taxon>
        <taxon>Musaceae</taxon>
        <taxon>Ensete</taxon>
    </lineage>
</organism>
<dbReference type="Proteomes" id="UP000287651">
    <property type="component" value="Unassembled WGS sequence"/>
</dbReference>
<proteinExistence type="predicted"/>